<organism evidence="2 3">
    <name type="scientific">Helianthus annuus</name>
    <name type="common">Common sunflower</name>
    <dbReference type="NCBI Taxonomy" id="4232"/>
    <lineage>
        <taxon>Eukaryota</taxon>
        <taxon>Viridiplantae</taxon>
        <taxon>Streptophyta</taxon>
        <taxon>Embryophyta</taxon>
        <taxon>Tracheophyta</taxon>
        <taxon>Spermatophyta</taxon>
        <taxon>Magnoliopsida</taxon>
        <taxon>eudicotyledons</taxon>
        <taxon>Gunneridae</taxon>
        <taxon>Pentapetalae</taxon>
        <taxon>asterids</taxon>
        <taxon>campanulids</taxon>
        <taxon>Asterales</taxon>
        <taxon>Asteraceae</taxon>
        <taxon>Asteroideae</taxon>
        <taxon>Heliantheae alliance</taxon>
        <taxon>Heliantheae</taxon>
        <taxon>Helianthus</taxon>
    </lineage>
</organism>
<evidence type="ECO:0000313" key="2">
    <source>
        <dbReference type="EMBL" id="OTG33198.1"/>
    </source>
</evidence>
<feature type="signal peptide" evidence="1">
    <location>
        <begin position="1"/>
        <end position="30"/>
    </location>
</feature>
<evidence type="ECO:0000313" key="3">
    <source>
        <dbReference type="Proteomes" id="UP000215914"/>
    </source>
</evidence>
<dbReference type="EMBL" id="CM007891">
    <property type="protein sequence ID" value="OTG33198.1"/>
    <property type="molecule type" value="Genomic_DNA"/>
</dbReference>
<name>A0A251VC76_HELAN</name>
<reference evidence="3" key="1">
    <citation type="journal article" date="2017" name="Nature">
        <title>The sunflower genome provides insights into oil metabolism, flowering and Asterid evolution.</title>
        <authorList>
            <person name="Badouin H."/>
            <person name="Gouzy J."/>
            <person name="Grassa C.J."/>
            <person name="Murat F."/>
            <person name="Staton S.E."/>
            <person name="Cottret L."/>
            <person name="Lelandais-Briere C."/>
            <person name="Owens G.L."/>
            <person name="Carrere S."/>
            <person name="Mayjonade B."/>
            <person name="Legrand L."/>
            <person name="Gill N."/>
            <person name="Kane N.C."/>
            <person name="Bowers J.E."/>
            <person name="Hubner S."/>
            <person name="Bellec A."/>
            <person name="Berard A."/>
            <person name="Berges H."/>
            <person name="Blanchet N."/>
            <person name="Boniface M.C."/>
            <person name="Brunel D."/>
            <person name="Catrice O."/>
            <person name="Chaidir N."/>
            <person name="Claudel C."/>
            <person name="Donnadieu C."/>
            <person name="Faraut T."/>
            <person name="Fievet G."/>
            <person name="Helmstetter N."/>
            <person name="King M."/>
            <person name="Knapp S.J."/>
            <person name="Lai Z."/>
            <person name="Le Paslier M.C."/>
            <person name="Lippi Y."/>
            <person name="Lorenzon L."/>
            <person name="Mandel J.R."/>
            <person name="Marage G."/>
            <person name="Marchand G."/>
            <person name="Marquand E."/>
            <person name="Bret-Mestries E."/>
            <person name="Morien E."/>
            <person name="Nambeesan S."/>
            <person name="Nguyen T."/>
            <person name="Pegot-Espagnet P."/>
            <person name="Pouilly N."/>
            <person name="Raftis F."/>
            <person name="Sallet E."/>
            <person name="Schiex T."/>
            <person name="Thomas J."/>
            <person name="Vandecasteele C."/>
            <person name="Vares D."/>
            <person name="Vear F."/>
            <person name="Vautrin S."/>
            <person name="Crespi M."/>
            <person name="Mangin B."/>
            <person name="Burke J.M."/>
            <person name="Salse J."/>
            <person name="Munos S."/>
            <person name="Vincourt P."/>
            <person name="Rieseberg L.H."/>
            <person name="Langlade N.B."/>
        </authorList>
    </citation>
    <scope>NUCLEOTIDE SEQUENCE [LARGE SCALE GENOMIC DNA]</scope>
    <source>
        <strain evidence="3">cv. SF193</strain>
    </source>
</reference>
<dbReference type="Proteomes" id="UP000215914">
    <property type="component" value="Chromosome 2"/>
</dbReference>
<keyword evidence="3" id="KW-1185">Reference proteome</keyword>
<gene>
    <name evidence="2" type="ORF">HannXRQ_Chr02g0032021</name>
</gene>
<accession>A0A251VC76</accession>
<evidence type="ECO:0000256" key="1">
    <source>
        <dbReference type="SAM" id="SignalP"/>
    </source>
</evidence>
<dbReference type="InParanoid" id="A0A251VC76"/>
<sequence>MVNLGKPHVILFYFCFLALLLCHWCAQVEYNIITEEPASSCTIHCVKSSNSNFCCCGEFQNSKLCTSSNGTCVIGCKKDRRTCCLPKH</sequence>
<proteinExistence type="predicted"/>
<keyword evidence="1" id="KW-0732">Signal</keyword>
<protein>
    <submittedName>
        <fullName evidence="2">Uncharacterized protein</fullName>
    </submittedName>
</protein>
<feature type="chain" id="PRO_5012354861" evidence="1">
    <location>
        <begin position="31"/>
        <end position="88"/>
    </location>
</feature>
<dbReference type="AlphaFoldDB" id="A0A251VC76"/>